<dbReference type="Proteomes" id="UP000747013">
    <property type="component" value="Unassembled WGS sequence"/>
</dbReference>
<accession>A0A921HQT4</accession>
<comment type="caution">
    <text evidence="1">The sequence shown here is derived from an EMBL/GenBank/DDBJ whole genome shotgun (WGS) entry which is preliminary data.</text>
</comment>
<protein>
    <submittedName>
        <fullName evidence="1">Uncharacterized protein</fullName>
    </submittedName>
</protein>
<reference evidence="1" key="2">
    <citation type="submission" date="2021-09" db="EMBL/GenBank/DDBJ databases">
        <authorList>
            <person name="Gilroy R."/>
        </authorList>
    </citation>
    <scope>NUCLEOTIDE SEQUENCE</scope>
    <source>
        <strain evidence="1">7886</strain>
    </source>
</reference>
<reference evidence="1" key="1">
    <citation type="journal article" date="2021" name="PeerJ">
        <title>Extensive microbial diversity within the chicken gut microbiome revealed by metagenomics and culture.</title>
        <authorList>
            <person name="Gilroy R."/>
            <person name="Ravi A."/>
            <person name="Getino M."/>
            <person name="Pursley I."/>
            <person name="Horton D.L."/>
            <person name="Alikhan N.F."/>
            <person name="Baker D."/>
            <person name="Gharbi K."/>
            <person name="Hall N."/>
            <person name="Watson M."/>
            <person name="Adriaenssens E.M."/>
            <person name="Foster-Nyarko E."/>
            <person name="Jarju S."/>
            <person name="Secka A."/>
            <person name="Antonio M."/>
            <person name="Oren A."/>
            <person name="Chaudhuri R.R."/>
            <person name="La Ragione R."/>
            <person name="Hildebrand F."/>
            <person name="Pallen M.J."/>
        </authorList>
    </citation>
    <scope>NUCLEOTIDE SEQUENCE</scope>
    <source>
        <strain evidence="1">7886</strain>
    </source>
</reference>
<organism evidence="1 2">
    <name type="scientific">Companilactobacillus farciminis</name>
    <dbReference type="NCBI Taxonomy" id="1612"/>
    <lineage>
        <taxon>Bacteria</taxon>
        <taxon>Bacillati</taxon>
        <taxon>Bacillota</taxon>
        <taxon>Bacilli</taxon>
        <taxon>Lactobacillales</taxon>
        <taxon>Lactobacillaceae</taxon>
        <taxon>Companilactobacillus</taxon>
    </lineage>
</organism>
<dbReference type="AlphaFoldDB" id="A0A921HQT4"/>
<gene>
    <name evidence="1" type="ORF">K8V88_04550</name>
</gene>
<dbReference type="EMBL" id="DYWC01000102">
    <property type="protein sequence ID" value="HJF86690.1"/>
    <property type="molecule type" value="Genomic_DNA"/>
</dbReference>
<proteinExistence type="predicted"/>
<name>A0A921HQT4_9LACO</name>
<sequence length="122" mass="14119">MKRFYNGILYDSDNAELIDDYESDYPVNDFNYFKEGLYRTSEGKFFLYGEGNAASKYAERVEGNGPYAASADLIPLSNEEAKKWYEGNLERVYRDRDITGLYETYCELFKGKSSSKNEGKDE</sequence>
<evidence type="ECO:0000313" key="1">
    <source>
        <dbReference type="EMBL" id="HJF86690.1"/>
    </source>
</evidence>
<evidence type="ECO:0000313" key="2">
    <source>
        <dbReference type="Proteomes" id="UP000747013"/>
    </source>
</evidence>